<organism evidence="1 2">
    <name type="scientific">Kitasatospora xanthocidica</name>
    <dbReference type="NCBI Taxonomy" id="83382"/>
    <lineage>
        <taxon>Bacteria</taxon>
        <taxon>Bacillati</taxon>
        <taxon>Actinomycetota</taxon>
        <taxon>Actinomycetes</taxon>
        <taxon>Kitasatosporales</taxon>
        <taxon>Streptomycetaceae</taxon>
        <taxon>Kitasatospora</taxon>
    </lineage>
</organism>
<gene>
    <name evidence="1" type="ORF">DR950_03420</name>
</gene>
<dbReference type="EMBL" id="QVIG01000001">
    <property type="protein sequence ID" value="RGD56966.1"/>
    <property type="molecule type" value="Genomic_DNA"/>
</dbReference>
<accession>A0A372ZMB0</accession>
<protein>
    <submittedName>
        <fullName evidence="1">Uncharacterized protein</fullName>
    </submittedName>
</protein>
<comment type="caution">
    <text evidence="1">The sequence shown here is derived from an EMBL/GenBank/DDBJ whole genome shotgun (WGS) entry which is preliminary data.</text>
</comment>
<evidence type="ECO:0000313" key="2">
    <source>
        <dbReference type="Proteomes" id="UP000263377"/>
    </source>
</evidence>
<dbReference type="AlphaFoldDB" id="A0A372ZMB0"/>
<evidence type="ECO:0000313" key="1">
    <source>
        <dbReference type="EMBL" id="RGD56966.1"/>
    </source>
</evidence>
<keyword evidence="2" id="KW-1185">Reference proteome</keyword>
<proteinExistence type="predicted"/>
<reference evidence="1 2" key="1">
    <citation type="submission" date="2018-08" db="EMBL/GenBank/DDBJ databases">
        <title>Diversity &amp; Physiological Properties of Lignin-Decomposing Actinobacteria from Soil.</title>
        <authorList>
            <person name="Roh S.G."/>
            <person name="Kim S.B."/>
        </authorList>
    </citation>
    <scope>NUCLEOTIDE SEQUENCE [LARGE SCALE GENOMIC DNA]</scope>
    <source>
        <strain evidence="1 2">MMS17-GH009</strain>
    </source>
</reference>
<dbReference type="Proteomes" id="UP000263377">
    <property type="component" value="Unassembled WGS sequence"/>
</dbReference>
<name>A0A372ZMB0_9ACTN</name>
<sequence length="69" mass="7576">MAAIRRSIADTEGGLDAAVGAVGRRLLPLERPRGPATVRRRDGCRRTRIRTRAAPVTADSRSAHRRTSR</sequence>